<proteinExistence type="predicted"/>
<evidence type="ECO:0000313" key="1">
    <source>
        <dbReference type="EMBL" id="MPM24738.1"/>
    </source>
</evidence>
<dbReference type="EMBL" id="VSSQ01004331">
    <property type="protein sequence ID" value="MPM24738.1"/>
    <property type="molecule type" value="Genomic_DNA"/>
</dbReference>
<gene>
    <name evidence="1" type="ORF">SDC9_71223</name>
</gene>
<dbReference type="AlphaFoldDB" id="A0A644Y9Z3"/>
<name>A0A644Y9Z3_9ZZZZ</name>
<sequence length="31" mass="3776">MNMFIKIRENNKKVGEIIRIGGIIYVHYRRI</sequence>
<reference evidence="1" key="1">
    <citation type="submission" date="2019-08" db="EMBL/GenBank/DDBJ databases">
        <authorList>
            <person name="Kucharzyk K."/>
            <person name="Murdoch R.W."/>
            <person name="Higgins S."/>
            <person name="Loffler F."/>
        </authorList>
    </citation>
    <scope>NUCLEOTIDE SEQUENCE</scope>
</reference>
<organism evidence="1">
    <name type="scientific">bioreactor metagenome</name>
    <dbReference type="NCBI Taxonomy" id="1076179"/>
    <lineage>
        <taxon>unclassified sequences</taxon>
        <taxon>metagenomes</taxon>
        <taxon>ecological metagenomes</taxon>
    </lineage>
</organism>
<comment type="caution">
    <text evidence="1">The sequence shown here is derived from an EMBL/GenBank/DDBJ whole genome shotgun (WGS) entry which is preliminary data.</text>
</comment>
<accession>A0A644Y9Z3</accession>
<protein>
    <submittedName>
        <fullName evidence="1">Uncharacterized protein</fullName>
    </submittedName>
</protein>